<keyword evidence="4 11" id="KW-0378">Hydrolase</keyword>
<dbReference type="MEROPS" id="S01.B31"/>
<keyword evidence="6" id="KW-0106">Calcium</keyword>
<evidence type="ECO:0000256" key="5">
    <source>
        <dbReference type="ARBA" id="ARBA00022825"/>
    </source>
</evidence>
<comment type="similarity">
    <text evidence="10">Belongs to the peptidase S1 family. CLIP subfamily.</text>
</comment>
<evidence type="ECO:0000256" key="4">
    <source>
        <dbReference type="ARBA" id="ARBA00022801"/>
    </source>
</evidence>
<evidence type="ECO:0000256" key="2">
    <source>
        <dbReference type="ARBA" id="ARBA00022723"/>
    </source>
</evidence>
<dbReference type="OrthoDB" id="410044at2759"/>
<name>I4DRV5_PAPPL</name>
<evidence type="ECO:0000256" key="3">
    <source>
        <dbReference type="ARBA" id="ARBA00022729"/>
    </source>
</evidence>
<feature type="domain" description="Peptidase S1" evidence="13">
    <location>
        <begin position="114"/>
        <end position="373"/>
    </location>
</feature>
<dbReference type="PRINTS" id="PR00722">
    <property type="entry name" value="CHYMOTRYPSIN"/>
</dbReference>
<organism evidence="14">
    <name type="scientific">Papilio polytes</name>
    <name type="common">Common mormon</name>
    <name type="synonym">Swallowtail butterfly</name>
    <dbReference type="NCBI Taxonomy" id="76194"/>
    <lineage>
        <taxon>Eukaryota</taxon>
        <taxon>Metazoa</taxon>
        <taxon>Ecdysozoa</taxon>
        <taxon>Arthropoda</taxon>
        <taxon>Hexapoda</taxon>
        <taxon>Insecta</taxon>
        <taxon>Pterygota</taxon>
        <taxon>Neoptera</taxon>
        <taxon>Endopterygota</taxon>
        <taxon>Lepidoptera</taxon>
        <taxon>Glossata</taxon>
        <taxon>Ditrysia</taxon>
        <taxon>Papilionoidea</taxon>
        <taxon>Papilionidae</taxon>
        <taxon>Papilioninae</taxon>
        <taxon>Papilio</taxon>
    </lineage>
</organism>
<keyword evidence="8" id="KW-1015">Disulfide bond</keyword>
<dbReference type="Pfam" id="PF00089">
    <property type="entry name" value="Trypsin"/>
    <property type="match status" value="1"/>
</dbReference>
<dbReference type="PROSITE" id="PS50240">
    <property type="entry name" value="TRYPSIN_DOM"/>
    <property type="match status" value="1"/>
</dbReference>
<keyword evidence="5 11" id="KW-0720">Serine protease</keyword>
<dbReference type="PROSITE" id="PS00135">
    <property type="entry name" value="TRYPSIN_SER"/>
    <property type="match status" value="1"/>
</dbReference>
<dbReference type="InterPro" id="IPR051487">
    <property type="entry name" value="Ser/Thr_Proteases_Immune/Dev"/>
</dbReference>
<dbReference type="InterPro" id="IPR001314">
    <property type="entry name" value="Peptidase_S1A"/>
</dbReference>
<keyword evidence="2" id="KW-0479">Metal-binding</keyword>
<dbReference type="GO" id="GO:0006508">
    <property type="term" value="P:proteolysis"/>
    <property type="evidence" value="ECO:0007669"/>
    <property type="project" value="UniProtKB-KW"/>
</dbReference>
<evidence type="ECO:0000256" key="8">
    <source>
        <dbReference type="ARBA" id="ARBA00023157"/>
    </source>
</evidence>
<evidence type="ECO:0000256" key="7">
    <source>
        <dbReference type="ARBA" id="ARBA00023145"/>
    </source>
</evidence>
<keyword evidence="9" id="KW-0325">Glycoprotein</keyword>
<dbReference type="InterPro" id="IPR033116">
    <property type="entry name" value="TRYPSIN_SER"/>
</dbReference>
<dbReference type="Gene3D" id="2.40.10.10">
    <property type="entry name" value="Trypsin-like serine proteases"/>
    <property type="match status" value="2"/>
</dbReference>
<dbReference type="GO" id="GO:0046872">
    <property type="term" value="F:metal ion binding"/>
    <property type="evidence" value="ECO:0007669"/>
    <property type="project" value="UniProtKB-KW"/>
</dbReference>
<reference evidence="14" key="1">
    <citation type="journal article" date="2012" name="BMC Biol.">
        <title>Comprehensive microarray-based analysis for stage-specific larval camouflage pattern-associated genes in the swallowtail butterfly, Papilio xuthus.</title>
        <authorList>
            <person name="Futahashi R."/>
            <person name="Shirataki H."/>
            <person name="Narita T."/>
            <person name="Mita K."/>
            <person name="Fujiwara H."/>
        </authorList>
    </citation>
    <scope>NUCLEOTIDE SEQUENCE</scope>
    <source>
        <tissue evidence="14">Epidermis</tissue>
    </source>
</reference>
<dbReference type="InterPro" id="IPR043504">
    <property type="entry name" value="Peptidase_S1_PA_chymotrypsin"/>
</dbReference>
<dbReference type="SUPFAM" id="SSF50494">
    <property type="entry name" value="Trypsin-like serine proteases"/>
    <property type="match status" value="1"/>
</dbReference>
<dbReference type="GO" id="GO:0051604">
    <property type="term" value="P:protein maturation"/>
    <property type="evidence" value="ECO:0007669"/>
    <property type="project" value="UniProtKB-ARBA"/>
</dbReference>
<feature type="chain" id="PRO_5003688343" evidence="12">
    <location>
        <begin position="23"/>
        <end position="373"/>
    </location>
</feature>
<dbReference type="AlphaFoldDB" id="I4DRV5"/>
<dbReference type="EMBL" id="AK405286">
    <property type="protein sequence ID" value="BAM20645.1"/>
    <property type="molecule type" value="mRNA"/>
</dbReference>
<dbReference type="GO" id="GO:0004252">
    <property type="term" value="F:serine-type endopeptidase activity"/>
    <property type="evidence" value="ECO:0007669"/>
    <property type="project" value="InterPro"/>
</dbReference>
<protein>
    <submittedName>
        <fullName evidence="14">Melanization protease 1</fullName>
    </submittedName>
</protein>
<evidence type="ECO:0000256" key="6">
    <source>
        <dbReference type="ARBA" id="ARBA00022837"/>
    </source>
</evidence>
<feature type="signal peptide" evidence="12">
    <location>
        <begin position="1"/>
        <end position="22"/>
    </location>
</feature>
<sequence>MRLLSTLLCGVLFGTLTSLTAALKTCDQCVKITECAPAMNDLRTNRSPATVKKVHDALCGFDGIQKVCCSDFFSSRSLIEEVETYVQSSGDGIENHRNIGLLPTECGDIDCGRIVGGVTAGLYEFPWLALISYRDAENKGSLPFKCGGTVITSRYVLTAAHCIVYQHIAGVRIGDYDISQKEDCVGEEEIRECETKYQDINVTHTIAHPRYVTRPYVLNDIGLLRLARTVDFTVRNSGSICLPVTKELQDKDLADERGIVAGWGLVNSTTKSNIRLKVELPIFSKTTCNIYYKRSSRSKGIKRMTNTFCAGEVGHDSCKGDSGGPMMIESWYDNTYKFVQYGIMSYGPQQCSSEKPGVYTDVRKFVKWILDTN</sequence>
<evidence type="ECO:0000256" key="10">
    <source>
        <dbReference type="ARBA" id="ARBA00024195"/>
    </source>
</evidence>
<keyword evidence="7" id="KW-0865">Zymogen</keyword>
<dbReference type="PROSITE" id="PS00134">
    <property type="entry name" value="TRYPSIN_HIS"/>
    <property type="match status" value="1"/>
</dbReference>
<proteinExistence type="evidence at transcript level"/>
<evidence type="ECO:0000256" key="9">
    <source>
        <dbReference type="ARBA" id="ARBA00023180"/>
    </source>
</evidence>
<dbReference type="InterPro" id="IPR001254">
    <property type="entry name" value="Trypsin_dom"/>
</dbReference>
<evidence type="ECO:0000313" key="14">
    <source>
        <dbReference type="EMBL" id="BAM20645.1"/>
    </source>
</evidence>
<evidence type="ECO:0000256" key="1">
    <source>
        <dbReference type="ARBA" id="ARBA00022670"/>
    </source>
</evidence>
<evidence type="ECO:0000256" key="12">
    <source>
        <dbReference type="SAM" id="SignalP"/>
    </source>
</evidence>
<dbReference type="FunFam" id="2.40.10.10:FF:000078">
    <property type="entry name" value="Serine protease H137"/>
    <property type="match status" value="1"/>
</dbReference>
<dbReference type="InterPro" id="IPR018114">
    <property type="entry name" value="TRYPSIN_HIS"/>
</dbReference>
<accession>I4DRV5</accession>
<evidence type="ECO:0000256" key="11">
    <source>
        <dbReference type="RuleBase" id="RU363034"/>
    </source>
</evidence>
<dbReference type="FunFam" id="2.40.10.10:FF:000028">
    <property type="entry name" value="Serine protease easter"/>
    <property type="match status" value="1"/>
</dbReference>
<keyword evidence="1 11" id="KW-0645">Protease</keyword>
<dbReference type="PANTHER" id="PTHR24256">
    <property type="entry name" value="TRYPTASE-RELATED"/>
    <property type="match status" value="1"/>
</dbReference>
<keyword evidence="3 12" id="KW-0732">Signal</keyword>
<dbReference type="CDD" id="cd00190">
    <property type="entry name" value="Tryp_SPc"/>
    <property type="match status" value="1"/>
</dbReference>
<dbReference type="RefSeq" id="NP_001298413.1">
    <property type="nucleotide sequence ID" value="NM_001311484.1"/>
</dbReference>
<dbReference type="GeneID" id="106106697"/>
<evidence type="ECO:0000259" key="13">
    <source>
        <dbReference type="PROSITE" id="PS50240"/>
    </source>
</evidence>
<dbReference type="InterPro" id="IPR009003">
    <property type="entry name" value="Peptidase_S1_PA"/>
</dbReference>
<dbReference type="SMART" id="SM00020">
    <property type="entry name" value="Tryp_SPc"/>
    <property type="match status" value="1"/>
</dbReference>